<dbReference type="eggNOG" id="ENOG502SYI7">
    <property type="taxonomic scope" value="Eukaryota"/>
</dbReference>
<protein>
    <submittedName>
        <fullName evidence="2">Uncharacterized protein</fullName>
    </submittedName>
</protein>
<dbReference type="HOGENOM" id="CLU_1875694_0_0_1"/>
<evidence type="ECO:0000313" key="3">
    <source>
        <dbReference type="Proteomes" id="UP000030671"/>
    </source>
</evidence>
<name>W4KCU5_HETIT</name>
<keyword evidence="3" id="KW-1185">Reference proteome</keyword>
<gene>
    <name evidence="2" type="ORF">HETIRDRAFT_47915</name>
</gene>
<dbReference type="InParanoid" id="W4KCU5"/>
<dbReference type="GeneID" id="20677854"/>
<organism evidence="2 3">
    <name type="scientific">Heterobasidion irregulare (strain TC 32-1)</name>
    <dbReference type="NCBI Taxonomy" id="747525"/>
    <lineage>
        <taxon>Eukaryota</taxon>
        <taxon>Fungi</taxon>
        <taxon>Dikarya</taxon>
        <taxon>Basidiomycota</taxon>
        <taxon>Agaricomycotina</taxon>
        <taxon>Agaricomycetes</taxon>
        <taxon>Russulales</taxon>
        <taxon>Bondarzewiaceae</taxon>
        <taxon>Heterobasidion</taxon>
        <taxon>Heterobasidion annosum species complex</taxon>
    </lineage>
</organism>
<feature type="transmembrane region" description="Helical" evidence="1">
    <location>
        <begin position="27"/>
        <end position="48"/>
    </location>
</feature>
<dbReference type="Proteomes" id="UP000030671">
    <property type="component" value="Unassembled WGS sequence"/>
</dbReference>
<reference evidence="2 3" key="1">
    <citation type="journal article" date="2012" name="New Phytol.">
        <title>Insight into trade-off between wood decay and parasitism from the genome of a fungal forest pathogen.</title>
        <authorList>
            <person name="Olson A."/>
            <person name="Aerts A."/>
            <person name="Asiegbu F."/>
            <person name="Belbahri L."/>
            <person name="Bouzid O."/>
            <person name="Broberg A."/>
            <person name="Canback B."/>
            <person name="Coutinho P.M."/>
            <person name="Cullen D."/>
            <person name="Dalman K."/>
            <person name="Deflorio G."/>
            <person name="van Diepen L.T."/>
            <person name="Dunand C."/>
            <person name="Duplessis S."/>
            <person name="Durling M."/>
            <person name="Gonthier P."/>
            <person name="Grimwood J."/>
            <person name="Fossdal C.G."/>
            <person name="Hansson D."/>
            <person name="Henrissat B."/>
            <person name="Hietala A."/>
            <person name="Himmelstrand K."/>
            <person name="Hoffmeister D."/>
            <person name="Hogberg N."/>
            <person name="James T.Y."/>
            <person name="Karlsson M."/>
            <person name="Kohler A."/>
            <person name="Kues U."/>
            <person name="Lee Y.H."/>
            <person name="Lin Y.C."/>
            <person name="Lind M."/>
            <person name="Lindquist E."/>
            <person name="Lombard V."/>
            <person name="Lucas S."/>
            <person name="Lunden K."/>
            <person name="Morin E."/>
            <person name="Murat C."/>
            <person name="Park J."/>
            <person name="Raffaello T."/>
            <person name="Rouze P."/>
            <person name="Salamov A."/>
            <person name="Schmutz J."/>
            <person name="Solheim H."/>
            <person name="Stahlberg J."/>
            <person name="Velez H."/>
            <person name="de Vries R.P."/>
            <person name="Wiebenga A."/>
            <person name="Woodward S."/>
            <person name="Yakovlev I."/>
            <person name="Garbelotto M."/>
            <person name="Martin F."/>
            <person name="Grigoriev I.V."/>
            <person name="Stenlid J."/>
        </authorList>
    </citation>
    <scope>NUCLEOTIDE SEQUENCE [LARGE SCALE GENOMIC DNA]</scope>
    <source>
        <strain evidence="2 3">TC 32-1</strain>
    </source>
</reference>
<keyword evidence="1" id="KW-0472">Membrane</keyword>
<proteinExistence type="predicted"/>
<keyword evidence="1" id="KW-0812">Transmembrane</keyword>
<dbReference type="EMBL" id="KI925456">
    <property type="protein sequence ID" value="ETW83682.1"/>
    <property type="molecule type" value="Genomic_DNA"/>
</dbReference>
<sequence length="136" mass="15317">MTRIPSGTWVRGPWGPSIARRPCPQRVPAVCMCFGACIVSIFSCSASATLAGRALFLCPDAALTLTLFHFSIKQILRYWLSLFAFNHFISCQSFQSGTYLEMPCIQIRYFWSKNPTNLCVMLHFQHTNDVSAAICR</sequence>
<evidence type="ECO:0000313" key="2">
    <source>
        <dbReference type="EMBL" id="ETW83682.1"/>
    </source>
</evidence>
<dbReference type="RefSeq" id="XP_009543225.1">
    <property type="nucleotide sequence ID" value="XM_009544930.1"/>
</dbReference>
<keyword evidence="1" id="KW-1133">Transmembrane helix</keyword>
<accession>W4KCU5</accession>
<dbReference type="AlphaFoldDB" id="W4KCU5"/>
<dbReference type="OrthoDB" id="3251307at2759"/>
<evidence type="ECO:0000256" key="1">
    <source>
        <dbReference type="SAM" id="Phobius"/>
    </source>
</evidence>
<dbReference type="KEGG" id="hir:HETIRDRAFT_47915"/>